<dbReference type="KEGG" id="meh:M301_0753"/>
<dbReference type="PANTHER" id="PTHR32309:SF13">
    <property type="entry name" value="FERRIC ENTEROBACTIN TRANSPORT PROTEIN FEPE"/>
    <property type="match status" value="1"/>
</dbReference>
<name>D7DNX0_METV0</name>
<dbReference type="Proteomes" id="UP000000383">
    <property type="component" value="Chromosome"/>
</dbReference>
<keyword evidence="7" id="KW-0829">Tyrosine-protein kinase</keyword>
<dbReference type="InterPro" id="IPR037257">
    <property type="entry name" value="T2SS_E_N_sf"/>
</dbReference>
<evidence type="ECO:0000256" key="5">
    <source>
        <dbReference type="ARBA" id="ARBA00022777"/>
    </source>
</evidence>
<comment type="similarity">
    <text evidence="1">Belongs to the CpsD/CapB family.</text>
</comment>
<protein>
    <recommendedName>
        <fullName evidence="2">non-specific protein-tyrosine kinase</fullName>
        <ecNumber evidence="2">2.7.10.2</ecNumber>
    </recommendedName>
</protein>
<dbReference type="GO" id="GO:0005524">
    <property type="term" value="F:ATP binding"/>
    <property type="evidence" value="ECO:0007669"/>
    <property type="project" value="UniProtKB-KW"/>
</dbReference>
<evidence type="ECO:0000256" key="7">
    <source>
        <dbReference type="ARBA" id="ARBA00023137"/>
    </source>
</evidence>
<evidence type="ECO:0000256" key="8">
    <source>
        <dbReference type="ARBA" id="ARBA00051245"/>
    </source>
</evidence>
<dbReference type="NCBIfam" id="TIGR01007">
    <property type="entry name" value="eps_fam"/>
    <property type="match status" value="1"/>
</dbReference>
<reference evidence="11" key="1">
    <citation type="submission" date="2010-05" db="EMBL/GenBank/DDBJ databases">
        <title>Complete sequence of Methylotenera sp. 301.</title>
        <authorList>
            <person name="Lucas S."/>
            <person name="Copeland A."/>
            <person name="Lapidus A."/>
            <person name="Cheng J.-F."/>
            <person name="Bruce D."/>
            <person name="Goodwin L."/>
            <person name="Pitluck S."/>
            <person name="Clum A."/>
            <person name="Land M."/>
            <person name="Hauser L."/>
            <person name="Kyrpides N."/>
            <person name="Ivanova N."/>
            <person name="Chistoservova L."/>
            <person name="Kalyuzhnaya M."/>
            <person name="Woyke T."/>
        </authorList>
    </citation>
    <scope>NUCLEOTIDE SEQUENCE [LARGE SCALE GENOMIC DNA]</scope>
    <source>
        <strain evidence="11">301</strain>
    </source>
</reference>
<dbReference type="GO" id="GO:0004715">
    <property type="term" value="F:non-membrane spanning protein tyrosine kinase activity"/>
    <property type="evidence" value="ECO:0007669"/>
    <property type="project" value="UniProtKB-EC"/>
</dbReference>
<feature type="domain" description="AAA" evidence="9">
    <location>
        <begin position="135"/>
        <end position="263"/>
    </location>
</feature>
<comment type="catalytic activity">
    <reaction evidence="8">
        <text>L-tyrosyl-[protein] + ATP = O-phospho-L-tyrosyl-[protein] + ADP + H(+)</text>
        <dbReference type="Rhea" id="RHEA:10596"/>
        <dbReference type="Rhea" id="RHEA-COMP:10136"/>
        <dbReference type="Rhea" id="RHEA-COMP:20101"/>
        <dbReference type="ChEBI" id="CHEBI:15378"/>
        <dbReference type="ChEBI" id="CHEBI:30616"/>
        <dbReference type="ChEBI" id="CHEBI:46858"/>
        <dbReference type="ChEBI" id="CHEBI:61978"/>
        <dbReference type="ChEBI" id="CHEBI:456216"/>
        <dbReference type="EC" id="2.7.10.2"/>
    </reaction>
</comment>
<keyword evidence="3" id="KW-0808">Transferase</keyword>
<evidence type="ECO:0000256" key="4">
    <source>
        <dbReference type="ARBA" id="ARBA00022741"/>
    </source>
</evidence>
<sequence>MESSNNYLINNNSQTDDHIRIGDALIAHAKLKQHDVERVLELQKSKNMLFGDAAIALGLIKDSDLKKVLSKQFNYPYVNEGGLPLSKTLVAAHAPFSEEVEELRRLRSQLLICWFDLGYKTLAVTSASPEDGASRVAANLAIVFSQLNKKTLLIDANLRKSVQNKLFNVETKLGLSNILANKQGSYELSRQPDFPNLSILSAGTEVPNPQELLSQDGLAELILNLEKVYDIILFDTTPMNLGSDALTIVSKAKGAIIVARKDHTLATEVQYLHKQLNLTGAKVIGSVIQEF</sequence>
<evidence type="ECO:0000256" key="3">
    <source>
        <dbReference type="ARBA" id="ARBA00022679"/>
    </source>
</evidence>
<dbReference type="InterPro" id="IPR050445">
    <property type="entry name" value="Bact_polysacc_biosynth/exp"/>
</dbReference>
<dbReference type="EMBL" id="CP002056">
    <property type="protein sequence ID" value="ADI29137.1"/>
    <property type="molecule type" value="Genomic_DNA"/>
</dbReference>
<dbReference type="InterPro" id="IPR027417">
    <property type="entry name" value="P-loop_NTPase"/>
</dbReference>
<dbReference type="CDD" id="cd05387">
    <property type="entry name" value="BY-kinase"/>
    <property type="match status" value="1"/>
</dbReference>
<dbReference type="SUPFAM" id="SSF52540">
    <property type="entry name" value="P-loop containing nucleoside triphosphate hydrolases"/>
    <property type="match status" value="1"/>
</dbReference>
<dbReference type="PANTHER" id="PTHR32309">
    <property type="entry name" value="TYROSINE-PROTEIN KINASE"/>
    <property type="match status" value="1"/>
</dbReference>
<dbReference type="HOGENOM" id="CLU_052027_2_1_4"/>
<keyword evidence="4" id="KW-0547">Nucleotide-binding</keyword>
<dbReference type="InterPro" id="IPR005702">
    <property type="entry name" value="Wzc-like_C"/>
</dbReference>
<evidence type="ECO:0000313" key="10">
    <source>
        <dbReference type="EMBL" id="ADI29137.1"/>
    </source>
</evidence>
<evidence type="ECO:0000313" key="11">
    <source>
        <dbReference type="Proteomes" id="UP000000383"/>
    </source>
</evidence>
<dbReference type="OrthoDB" id="9808257at2"/>
<keyword evidence="6" id="KW-0067">ATP-binding</keyword>
<dbReference type="SUPFAM" id="SSF160246">
    <property type="entry name" value="EspE N-terminal domain-like"/>
    <property type="match status" value="1"/>
</dbReference>
<evidence type="ECO:0000256" key="2">
    <source>
        <dbReference type="ARBA" id="ARBA00011903"/>
    </source>
</evidence>
<dbReference type="InterPro" id="IPR025669">
    <property type="entry name" value="AAA_dom"/>
</dbReference>
<accession>D7DNX0</accession>
<dbReference type="AlphaFoldDB" id="D7DNX0"/>
<evidence type="ECO:0000256" key="6">
    <source>
        <dbReference type="ARBA" id="ARBA00022840"/>
    </source>
</evidence>
<proteinExistence type="inferred from homology"/>
<keyword evidence="11" id="KW-1185">Reference proteome</keyword>
<evidence type="ECO:0000256" key="1">
    <source>
        <dbReference type="ARBA" id="ARBA00007316"/>
    </source>
</evidence>
<dbReference type="STRING" id="666681.M301_0753"/>
<dbReference type="eggNOG" id="COG0489">
    <property type="taxonomic scope" value="Bacteria"/>
</dbReference>
<dbReference type="Pfam" id="PF13614">
    <property type="entry name" value="AAA_31"/>
    <property type="match status" value="1"/>
</dbReference>
<keyword evidence="5" id="KW-0418">Kinase</keyword>
<dbReference type="Gene3D" id="3.40.50.300">
    <property type="entry name" value="P-loop containing nucleotide triphosphate hydrolases"/>
    <property type="match status" value="1"/>
</dbReference>
<evidence type="ECO:0000259" key="9">
    <source>
        <dbReference type="Pfam" id="PF13614"/>
    </source>
</evidence>
<gene>
    <name evidence="10" type="ordered locus">M301_0753</name>
</gene>
<dbReference type="GO" id="GO:0005886">
    <property type="term" value="C:plasma membrane"/>
    <property type="evidence" value="ECO:0007669"/>
    <property type="project" value="TreeGrafter"/>
</dbReference>
<dbReference type="EC" id="2.7.10.2" evidence="2"/>
<organism evidence="10 11">
    <name type="scientific">Methylotenera versatilis (strain 301)</name>
    <dbReference type="NCBI Taxonomy" id="666681"/>
    <lineage>
        <taxon>Bacteria</taxon>
        <taxon>Pseudomonadati</taxon>
        <taxon>Pseudomonadota</taxon>
        <taxon>Betaproteobacteria</taxon>
        <taxon>Nitrosomonadales</taxon>
        <taxon>Methylophilaceae</taxon>
        <taxon>Methylotenera</taxon>
    </lineage>
</organism>
<dbReference type="RefSeq" id="WP_013147453.1">
    <property type="nucleotide sequence ID" value="NC_014207.1"/>
</dbReference>
<reference evidence="10 11" key="2">
    <citation type="journal article" date="2011" name="J. Bacteriol.">
        <title>Genomes of three methylotrophs from a single niche uncover genetic and metabolic divergence of Methylophilaceae.</title>
        <authorList>
            <person name="Lapidus A."/>
            <person name="Clum A."/>
            <person name="Labutti K."/>
            <person name="Kaluzhnaya M.G."/>
            <person name="Lim S."/>
            <person name="Beck D.A."/>
            <person name="Glavina Del Rio T."/>
            <person name="Nolan M."/>
            <person name="Mavromatis K."/>
            <person name="Huntemann M."/>
            <person name="Lucas S."/>
            <person name="Lidstrom M.E."/>
            <person name="Ivanova N."/>
            <person name="Chistoserdova L."/>
        </authorList>
    </citation>
    <scope>NUCLEOTIDE SEQUENCE [LARGE SCALE GENOMIC DNA]</scope>
    <source>
        <strain evidence="10 11">301</strain>
    </source>
</reference>